<feature type="compositionally biased region" description="Basic and acidic residues" evidence="1">
    <location>
        <begin position="163"/>
        <end position="173"/>
    </location>
</feature>
<comment type="caution">
    <text evidence="2">The sequence shown here is derived from an EMBL/GenBank/DDBJ whole genome shotgun (WGS) entry which is preliminary data.</text>
</comment>
<evidence type="ECO:0000256" key="1">
    <source>
        <dbReference type="SAM" id="MobiDB-lite"/>
    </source>
</evidence>
<protein>
    <submittedName>
        <fullName evidence="2">Protein FAR1-RELATED SEQUENCE 6-like</fullName>
    </submittedName>
</protein>
<feature type="region of interest" description="Disordered" evidence="1">
    <location>
        <begin position="117"/>
        <end position="173"/>
    </location>
</feature>
<feature type="compositionally biased region" description="Basic residues" evidence="1">
    <location>
        <begin position="136"/>
        <end position="147"/>
    </location>
</feature>
<accession>A0ABD1TRI8</accession>
<dbReference type="EMBL" id="JBFOLJ010000008">
    <property type="protein sequence ID" value="KAL2515347.1"/>
    <property type="molecule type" value="Genomic_DNA"/>
</dbReference>
<evidence type="ECO:0000313" key="2">
    <source>
        <dbReference type="EMBL" id="KAL2515347.1"/>
    </source>
</evidence>
<keyword evidence="3" id="KW-1185">Reference proteome</keyword>
<name>A0ABD1TRI8_9LAMI</name>
<proteinExistence type="predicted"/>
<reference evidence="3" key="1">
    <citation type="submission" date="2024-07" db="EMBL/GenBank/DDBJ databases">
        <title>Two chromosome-level genome assemblies of Korean endemic species Abeliophyllum distichum and Forsythia ovata (Oleaceae).</title>
        <authorList>
            <person name="Jang H."/>
        </authorList>
    </citation>
    <scope>NUCLEOTIDE SEQUENCE [LARGE SCALE GENOMIC DNA]</scope>
</reference>
<dbReference type="AlphaFoldDB" id="A0ABD1TRI8"/>
<evidence type="ECO:0000313" key="3">
    <source>
        <dbReference type="Proteomes" id="UP001604277"/>
    </source>
</evidence>
<gene>
    <name evidence="2" type="ORF">Fot_29318</name>
</gene>
<dbReference type="Proteomes" id="UP001604277">
    <property type="component" value="Unassembled WGS sequence"/>
</dbReference>
<organism evidence="2 3">
    <name type="scientific">Forsythia ovata</name>
    <dbReference type="NCBI Taxonomy" id="205694"/>
    <lineage>
        <taxon>Eukaryota</taxon>
        <taxon>Viridiplantae</taxon>
        <taxon>Streptophyta</taxon>
        <taxon>Embryophyta</taxon>
        <taxon>Tracheophyta</taxon>
        <taxon>Spermatophyta</taxon>
        <taxon>Magnoliopsida</taxon>
        <taxon>eudicotyledons</taxon>
        <taxon>Gunneridae</taxon>
        <taxon>Pentapetalae</taxon>
        <taxon>asterids</taxon>
        <taxon>lamiids</taxon>
        <taxon>Lamiales</taxon>
        <taxon>Oleaceae</taxon>
        <taxon>Forsythieae</taxon>
        <taxon>Forsythia</taxon>
    </lineage>
</organism>
<sequence length="173" mass="20304">MLDMSDEEYEDEQEHTLSVLLKLDKQKIPEKFILARWRKDIKRTHTRVKVTYDDWKGDHDAQRYNKLQKKLDDVADLAVISDENCDLLWNMMDEFQSKISKHDSTLRSCALTSTNATGDVCKSSGKSNGLRSPLAVRKHRRPPKSRKVSNVEKFVDKKKKREDKKNQENNRKN</sequence>